<proteinExistence type="predicted"/>
<reference evidence="1" key="1">
    <citation type="submission" date="2021-03" db="EMBL/GenBank/DDBJ databases">
        <authorList>
            <person name="Tagirdzhanova G."/>
        </authorList>
    </citation>
    <scope>NUCLEOTIDE SEQUENCE</scope>
</reference>
<name>A0A8H3J5I7_9LECA</name>
<evidence type="ECO:0000313" key="2">
    <source>
        <dbReference type="Proteomes" id="UP000664521"/>
    </source>
</evidence>
<sequence>MAVRSSIFHLTTPSDHKLLGSLAIVVYNPSSQFAQDLTTATSSRSGLTPASFNNDIPLPPHILPQPQDQFPPTYPIGPPPLNLPVPTSPPPGAVDCYSHFTCPVSETCQVIKNADGSSAQGCIPTVSAMLGLAYNLATAICIATPTFCTLSSAPLTPPPAFLCACNCTFAATVCCTAADGRVQQDATQQKAMLSPLGGMCCDELTGEFETTLVGEDNLDDGGGFAKCRNEPLIGANNIGRIQTRRSRRLW</sequence>
<protein>
    <submittedName>
        <fullName evidence="1">Uncharacterized protein</fullName>
    </submittedName>
</protein>
<accession>A0A8H3J5I7</accession>
<dbReference type="OrthoDB" id="10509989at2759"/>
<comment type="caution">
    <text evidence="1">The sequence shown here is derived from an EMBL/GenBank/DDBJ whole genome shotgun (WGS) entry which is preliminary data.</text>
</comment>
<evidence type="ECO:0000313" key="1">
    <source>
        <dbReference type="EMBL" id="CAF9941126.1"/>
    </source>
</evidence>
<gene>
    <name evidence="1" type="ORF">HETSPECPRED_002877</name>
</gene>
<dbReference type="Proteomes" id="UP000664521">
    <property type="component" value="Unassembled WGS sequence"/>
</dbReference>
<dbReference type="AlphaFoldDB" id="A0A8H3J5I7"/>
<keyword evidence="2" id="KW-1185">Reference proteome</keyword>
<dbReference type="EMBL" id="CAJPDS010000176">
    <property type="protein sequence ID" value="CAF9941126.1"/>
    <property type="molecule type" value="Genomic_DNA"/>
</dbReference>
<organism evidence="1 2">
    <name type="scientific">Heterodermia speciosa</name>
    <dbReference type="NCBI Taxonomy" id="116794"/>
    <lineage>
        <taxon>Eukaryota</taxon>
        <taxon>Fungi</taxon>
        <taxon>Dikarya</taxon>
        <taxon>Ascomycota</taxon>
        <taxon>Pezizomycotina</taxon>
        <taxon>Lecanoromycetes</taxon>
        <taxon>OSLEUM clade</taxon>
        <taxon>Lecanoromycetidae</taxon>
        <taxon>Caliciales</taxon>
        <taxon>Physciaceae</taxon>
        <taxon>Heterodermia</taxon>
    </lineage>
</organism>